<proteinExistence type="predicted"/>
<dbReference type="AlphaFoldDB" id="A0AAV1A0Z1"/>
<sequence length="120" mass="13745">MKIEKSYLPKALRRLFDAIRMSVIELSKIRYESPVNEGIMFGAYVQKDDDARDVDEEDWKKVEEDSRRKTMVIKVQRFQRRKRAGFDNGVADLRPTGWSKGVLAAAGFPDEKPCSCSSAI</sequence>
<protein>
    <submittedName>
        <fullName evidence="1">Uncharacterized protein</fullName>
    </submittedName>
</protein>
<evidence type="ECO:0000313" key="1">
    <source>
        <dbReference type="EMBL" id="CAI8603288.1"/>
    </source>
</evidence>
<accession>A0AAV1A0Z1</accession>
<evidence type="ECO:0000313" key="2">
    <source>
        <dbReference type="Proteomes" id="UP001157006"/>
    </source>
</evidence>
<keyword evidence="2" id="KW-1185">Reference proteome</keyword>
<dbReference type="EMBL" id="OX451738">
    <property type="protein sequence ID" value="CAI8603288.1"/>
    <property type="molecule type" value="Genomic_DNA"/>
</dbReference>
<dbReference type="Proteomes" id="UP001157006">
    <property type="component" value="Chromosome 3"/>
</dbReference>
<organism evidence="1 2">
    <name type="scientific">Vicia faba</name>
    <name type="common">Broad bean</name>
    <name type="synonym">Faba vulgaris</name>
    <dbReference type="NCBI Taxonomy" id="3906"/>
    <lineage>
        <taxon>Eukaryota</taxon>
        <taxon>Viridiplantae</taxon>
        <taxon>Streptophyta</taxon>
        <taxon>Embryophyta</taxon>
        <taxon>Tracheophyta</taxon>
        <taxon>Spermatophyta</taxon>
        <taxon>Magnoliopsida</taxon>
        <taxon>eudicotyledons</taxon>
        <taxon>Gunneridae</taxon>
        <taxon>Pentapetalae</taxon>
        <taxon>rosids</taxon>
        <taxon>fabids</taxon>
        <taxon>Fabales</taxon>
        <taxon>Fabaceae</taxon>
        <taxon>Papilionoideae</taxon>
        <taxon>50 kb inversion clade</taxon>
        <taxon>NPAAA clade</taxon>
        <taxon>Hologalegina</taxon>
        <taxon>IRL clade</taxon>
        <taxon>Fabeae</taxon>
        <taxon>Vicia</taxon>
    </lineage>
</organism>
<reference evidence="1 2" key="1">
    <citation type="submission" date="2023-01" db="EMBL/GenBank/DDBJ databases">
        <authorList>
            <person name="Kreplak J."/>
        </authorList>
    </citation>
    <scope>NUCLEOTIDE SEQUENCE [LARGE SCALE GENOMIC DNA]</scope>
</reference>
<name>A0AAV1A0Z1_VICFA</name>
<gene>
    <name evidence="1" type="ORF">VFH_III079680</name>
</gene>